<dbReference type="PANTHER" id="PTHR23389:SF21">
    <property type="entry name" value="ATPASE FAMILY AAA DOMAIN-CONTAINING PROTEIN 5"/>
    <property type="match status" value="1"/>
</dbReference>
<dbReference type="InterPro" id="IPR027417">
    <property type="entry name" value="P-loop_NTPase"/>
</dbReference>
<keyword evidence="3" id="KW-1185">Reference proteome</keyword>
<accession>A0A1Y2D946</accession>
<feature type="region of interest" description="Disordered" evidence="1">
    <location>
        <begin position="124"/>
        <end position="146"/>
    </location>
</feature>
<dbReference type="OrthoDB" id="9996895at2759"/>
<organism evidence="2 3">
    <name type="scientific">Neocallimastix californiae</name>
    <dbReference type="NCBI Taxonomy" id="1754190"/>
    <lineage>
        <taxon>Eukaryota</taxon>
        <taxon>Fungi</taxon>
        <taxon>Fungi incertae sedis</taxon>
        <taxon>Chytridiomycota</taxon>
        <taxon>Chytridiomycota incertae sedis</taxon>
        <taxon>Neocallimastigomycetes</taxon>
        <taxon>Neocallimastigales</taxon>
        <taxon>Neocallimastigaceae</taxon>
        <taxon>Neocallimastix</taxon>
    </lineage>
</organism>
<feature type="non-terminal residue" evidence="2">
    <location>
        <position position="315"/>
    </location>
</feature>
<evidence type="ECO:0008006" key="4">
    <source>
        <dbReference type="Google" id="ProtNLM"/>
    </source>
</evidence>
<sequence>MGYYDYNSYNSLSTSQSVETKDDKFLYLIGPPASGKSSTIAACAYECGFEILEIYPGVKRSGKDITNIIGDLTQSHIVSQMSSEKSLHSPKNKISDSIPSPSHSIENININNSNTNVNVINVESSNEKNKENSTTSSNKKETSVKDLFRKRGRPRKVVVPEEVQKNQINNYFRGNKRKISEDEETISNKKEKLDHINLENSSISNQNDTKNNTNDIEMKNISEEIMINDNTKNKNKQDNVKSLKSLTTTNKNIITSSIPSQLNTNLLIVFEEVDILMEQDKGFWASVYNIMKSTKRPIMFTGNENILKNDLMQIP</sequence>
<protein>
    <recommendedName>
        <fullName evidence="4">ATPase AAA-type core domain-containing protein</fullName>
    </recommendedName>
</protein>
<dbReference type="STRING" id="1754190.A0A1Y2D946"/>
<dbReference type="GO" id="GO:0003677">
    <property type="term" value="F:DNA binding"/>
    <property type="evidence" value="ECO:0007669"/>
    <property type="project" value="TreeGrafter"/>
</dbReference>
<dbReference type="AlphaFoldDB" id="A0A1Y2D946"/>
<evidence type="ECO:0000256" key="1">
    <source>
        <dbReference type="SAM" id="MobiDB-lite"/>
    </source>
</evidence>
<dbReference type="Gene3D" id="3.40.50.300">
    <property type="entry name" value="P-loop containing nucleotide triphosphate hydrolases"/>
    <property type="match status" value="1"/>
</dbReference>
<evidence type="ECO:0000313" key="2">
    <source>
        <dbReference type="EMBL" id="ORY55779.1"/>
    </source>
</evidence>
<dbReference type="EMBL" id="MCOG01000076">
    <property type="protein sequence ID" value="ORY55779.1"/>
    <property type="molecule type" value="Genomic_DNA"/>
</dbReference>
<dbReference type="Proteomes" id="UP000193920">
    <property type="component" value="Unassembled WGS sequence"/>
</dbReference>
<proteinExistence type="predicted"/>
<dbReference type="PANTHER" id="PTHR23389">
    <property type="entry name" value="CHROMOSOME TRANSMISSION FIDELITY FACTOR 18"/>
    <property type="match status" value="1"/>
</dbReference>
<evidence type="ECO:0000313" key="3">
    <source>
        <dbReference type="Proteomes" id="UP000193920"/>
    </source>
</evidence>
<reference evidence="2 3" key="1">
    <citation type="submission" date="2016-08" db="EMBL/GenBank/DDBJ databases">
        <title>A Parts List for Fungal Cellulosomes Revealed by Comparative Genomics.</title>
        <authorList>
            <consortium name="DOE Joint Genome Institute"/>
            <person name="Haitjema C.H."/>
            <person name="Gilmore S.P."/>
            <person name="Henske J.K."/>
            <person name="Solomon K.V."/>
            <person name="De Groot R."/>
            <person name="Kuo A."/>
            <person name="Mondo S.J."/>
            <person name="Salamov A.A."/>
            <person name="Labutti K."/>
            <person name="Zhao Z."/>
            <person name="Chiniquy J."/>
            <person name="Barry K."/>
            <person name="Brewer H.M."/>
            <person name="Purvine S.O."/>
            <person name="Wright A.T."/>
            <person name="Boxma B."/>
            <person name="Van Alen T."/>
            <person name="Hackstein J.H."/>
            <person name="Baker S.E."/>
            <person name="Grigoriev I.V."/>
            <person name="O'Malley M.A."/>
        </authorList>
    </citation>
    <scope>NUCLEOTIDE SEQUENCE [LARGE SCALE GENOMIC DNA]</scope>
    <source>
        <strain evidence="2 3">G1</strain>
    </source>
</reference>
<dbReference type="GO" id="GO:0005634">
    <property type="term" value="C:nucleus"/>
    <property type="evidence" value="ECO:0007669"/>
    <property type="project" value="TreeGrafter"/>
</dbReference>
<dbReference type="SUPFAM" id="SSF52540">
    <property type="entry name" value="P-loop containing nucleoside triphosphate hydrolases"/>
    <property type="match status" value="1"/>
</dbReference>
<comment type="caution">
    <text evidence="2">The sequence shown here is derived from an EMBL/GenBank/DDBJ whole genome shotgun (WGS) entry which is preliminary data.</text>
</comment>
<name>A0A1Y2D946_9FUNG</name>
<gene>
    <name evidence="2" type="ORF">LY90DRAFT_455309</name>
</gene>